<protein>
    <submittedName>
        <fullName evidence="1">N-acetylglucosamine kinase</fullName>
    </submittedName>
</protein>
<proteinExistence type="predicted"/>
<dbReference type="EMBL" id="FOCP01000001">
    <property type="protein sequence ID" value="SEM67351.1"/>
    <property type="molecule type" value="Genomic_DNA"/>
</dbReference>
<dbReference type="InterPro" id="IPR043129">
    <property type="entry name" value="ATPase_NBD"/>
</dbReference>
<dbReference type="CDD" id="cd24066">
    <property type="entry name" value="ASKHA_NBD_ROK_EcFRK-like"/>
    <property type="match status" value="1"/>
</dbReference>
<dbReference type="Proteomes" id="UP000199459">
    <property type="component" value="Unassembled WGS sequence"/>
</dbReference>
<dbReference type="Pfam" id="PF00480">
    <property type="entry name" value="ROK"/>
    <property type="match status" value="1"/>
</dbReference>
<dbReference type="AlphaFoldDB" id="A0A1H8A9T1"/>
<accession>A0A1H8A9T1</accession>
<dbReference type="Gene3D" id="3.30.420.40">
    <property type="match status" value="2"/>
</dbReference>
<gene>
    <name evidence="1" type="ORF">SAMN05216325_10132</name>
</gene>
<dbReference type="RefSeq" id="WP_090626845.1">
    <property type="nucleotide sequence ID" value="NZ_FOCP01000001.1"/>
</dbReference>
<keyword evidence="1" id="KW-0418">Kinase</keyword>
<dbReference type="InterPro" id="IPR000600">
    <property type="entry name" value="ROK"/>
</dbReference>
<keyword evidence="1" id="KW-0808">Transferase</keyword>
<dbReference type="SUPFAM" id="SSF53067">
    <property type="entry name" value="Actin-like ATPase domain"/>
    <property type="match status" value="1"/>
</dbReference>
<dbReference type="GO" id="GO:0004396">
    <property type="term" value="F:hexokinase activity"/>
    <property type="evidence" value="ECO:0007669"/>
    <property type="project" value="TreeGrafter"/>
</dbReference>
<dbReference type="PANTHER" id="PTHR18964">
    <property type="entry name" value="ROK (REPRESSOR, ORF, KINASE) FAMILY"/>
    <property type="match status" value="1"/>
</dbReference>
<dbReference type="PANTHER" id="PTHR18964:SF174">
    <property type="entry name" value="D-ALLOSE KINASE-RELATED"/>
    <property type="match status" value="1"/>
</dbReference>
<organism evidence="1 2">
    <name type="scientific">Nitrosomonas marina</name>
    <dbReference type="NCBI Taxonomy" id="917"/>
    <lineage>
        <taxon>Bacteria</taxon>
        <taxon>Pseudomonadati</taxon>
        <taxon>Pseudomonadota</taxon>
        <taxon>Betaproteobacteria</taxon>
        <taxon>Nitrosomonadales</taxon>
        <taxon>Nitrosomonadaceae</taxon>
        <taxon>Nitrosomonas</taxon>
    </lineage>
</organism>
<dbReference type="InterPro" id="IPR049874">
    <property type="entry name" value="ROK_cs"/>
</dbReference>
<dbReference type="PROSITE" id="PS01125">
    <property type="entry name" value="ROK"/>
    <property type="match status" value="1"/>
</dbReference>
<dbReference type="STRING" id="917.SAMN05216326_11219"/>
<name>A0A1H8A9T1_9PROT</name>
<reference evidence="1 2" key="1">
    <citation type="submission" date="2016-10" db="EMBL/GenBank/DDBJ databases">
        <authorList>
            <person name="de Groot N.N."/>
        </authorList>
    </citation>
    <scope>NUCLEOTIDE SEQUENCE [LARGE SCALE GENOMIC DNA]</scope>
    <source>
        <strain evidence="1 2">Nm22</strain>
    </source>
</reference>
<evidence type="ECO:0000313" key="2">
    <source>
        <dbReference type="Proteomes" id="UP000199459"/>
    </source>
</evidence>
<sequence length="301" mass="31675">MRIGIDLGGTKIEGVVLDNNGRELLRKRVATPQAEGYRVILNAVAQLTGTLEAEAGRRCSIGIGTPGAISAVTGCMKNSNTVCLNGQPLLEDLRALLNRPLRIANDANCFALSEALDGAGEGHNVVFGVIMGTGVGGGVVFNGQLHAGRQHIGGEWGHNILERDGPACYCGHHGCVETLISGPGLAADFHRSGGDSALAAGDIVALAAQGNVLAETAMRRFFDRFGRALATVVNILDPDVIVLGGGLSNVDRLYTEGRERVAYYVFNDEFTTPVLRNIHGDSSGVRGAAQLWRPHEIDPAC</sequence>
<evidence type="ECO:0000313" key="1">
    <source>
        <dbReference type="EMBL" id="SEM67351.1"/>
    </source>
</evidence>
<dbReference type="OrthoDB" id="9810372at2"/>